<dbReference type="SUPFAM" id="SSF46785">
    <property type="entry name" value="Winged helix' DNA-binding domain"/>
    <property type="match status" value="1"/>
</dbReference>
<dbReference type="CDD" id="cd07377">
    <property type="entry name" value="WHTH_GntR"/>
    <property type="match status" value="1"/>
</dbReference>
<evidence type="ECO:0000256" key="1">
    <source>
        <dbReference type="ARBA" id="ARBA00008520"/>
    </source>
</evidence>
<dbReference type="GO" id="GO:0003677">
    <property type="term" value="F:DNA binding"/>
    <property type="evidence" value="ECO:0007669"/>
    <property type="project" value="UniProtKB-KW"/>
</dbReference>
<dbReference type="InterPro" id="IPR000524">
    <property type="entry name" value="Tscrpt_reg_HTH_GntR"/>
</dbReference>
<organism evidence="6 7">
    <name type="scientific">Victivallis lenta</name>
    <dbReference type="NCBI Taxonomy" id="2606640"/>
    <lineage>
        <taxon>Bacteria</taxon>
        <taxon>Pseudomonadati</taxon>
        <taxon>Lentisphaerota</taxon>
        <taxon>Lentisphaeria</taxon>
        <taxon>Victivallales</taxon>
        <taxon>Victivallaceae</taxon>
        <taxon>Victivallis</taxon>
    </lineage>
</organism>
<keyword evidence="3" id="KW-0238">DNA-binding</keyword>
<keyword evidence="2" id="KW-0805">Transcription regulation</keyword>
<evidence type="ECO:0000313" key="7">
    <source>
        <dbReference type="Proteomes" id="UP000435649"/>
    </source>
</evidence>
<comment type="similarity">
    <text evidence="1">Belongs to the bacterial solute-binding protein 1 family.</text>
</comment>
<evidence type="ECO:0000256" key="4">
    <source>
        <dbReference type="ARBA" id="ARBA00023163"/>
    </source>
</evidence>
<dbReference type="InterPro" id="IPR036388">
    <property type="entry name" value="WH-like_DNA-bd_sf"/>
</dbReference>
<keyword evidence="7" id="KW-1185">Reference proteome</keyword>
<dbReference type="Pfam" id="PF00392">
    <property type="entry name" value="GntR"/>
    <property type="match status" value="1"/>
</dbReference>
<dbReference type="EMBL" id="VUNS01000003">
    <property type="protein sequence ID" value="MST96200.1"/>
    <property type="molecule type" value="Genomic_DNA"/>
</dbReference>
<evidence type="ECO:0000256" key="3">
    <source>
        <dbReference type="ARBA" id="ARBA00023125"/>
    </source>
</evidence>
<name>A0A844FY27_9BACT</name>
<evidence type="ECO:0000259" key="5">
    <source>
        <dbReference type="PROSITE" id="PS50949"/>
    </source>
</evidence>
<dbReference type="PANTHER" id="PTHR43649:SF31">
    <property type="entry name" value="SN-GLYCEROL-3-PHOSPHATE-BINDING PERIPLASMIC PROTEIN UGPB"/>
    <property type="match status" value="1"/>
</dbReference>
<dbReference type="Gene3D" id="1.10.10.10">
    <property type="entry name" value="Winged helix-like DNA-binding domain superfamily/Winged helix DNA-binding domain"/>
    <property type="match status" value="1"/>
</dbReference>
<dbReference type="Proteomes" id="UP000435649">
    <property type="component" value="Unassembled WGS sequence"/>
</dbReference>
<proteinExistence type="inferred from homology"/>
<evidence type="ECO:0000256" key="2">
    <source>
        <dbReference type="ARBA" id="ARBA00023015"/>
    </source>
</evidence>
<dbReference type="GO" id="GO:0003700">
    <property type="term" value="F:DNA-binding transcription factor activity"/>
    <property type="evidence" value="ECO:0007669"/>
    <property type="project" value="InterPro"/>
</dbReference>
<gene>
    <name evidence="6" type="ORF">FYJ85_03960</name>
</gene>
<dbReference type="RefSeq" id="WP_154417063.1">
    <property type="nucleotide sequence ID" value="NZ_VUNS01000003.1"/>
</dbReference>
<feature type="domain" description="HTH gntR-type" evidence="5">
    <location>
        <begin position="2"/>
        <end position="70"/>
    </location>
</feature>
<dbReference type="PROSITE" id="PS50949">
    <property type="entry name" value="HTH_GNTR"/>
    <property type="match status" value="1"/>
</dbReference>
<dbReference type="PANTHER" id="PTHR43649">
    <property type="entry name" value="ARABINOSE-BINDING PROTEIN-RELATED"/>
    <property type="match status" value="1"/>
</dbReference>
<comment type="caution">
    <text evidence="6">The sequence shown here is derived from an EMBL/GenBank/DDBJ whole genome shotgun (WGS) entry which is preliminary data.</text>
</comment>
<sequence length="435" mass="49831">MSDKLQTAREYILRKIENGELRGGDKLPAAREYSDEIGVSLAITQMAFTSLVRDGILTSVPRQGTYIRADWPQRILPDSFQTFRPVWKNVLADLLREAVPSVRVCDKFREGAYEIVPTWTAQFRQEEYLDLAGLFDELYPDRSDFFMAQFQSFYSRSGKLYGIPLIFSPWVLCCNTAMIREAGGDLPYPGWSWGEFITLLRKLRRVYPAEQVFSLFQSPSFWMNFLFRAGGGIVVREGGRWQVKFDDPQTVEGLRRLKELKDVLDAPGASSTRETIRGRFFDGTVALFSGTREDVDFHSGIDWICVPLPMIPGGADRIRQASDLFCVRRQVNDFGQVREMLRLLLSPEIQERLGQLRYGIPIRRSAAIRSFDENDPRDAVFFSEMTRIVPDGSLAWPELHQLVNCCINRIWRAGLNPEKAAAELAAAMRTYIEYQ</sequence>
<evidence type="ECO:0000313" key="6">
    <source>
        <dbReference type="EMBL" id="MST96200.1"/>
    </source>
</evidence>
<keyword evidence="4" id="KW-0804">Transcription</keyword>
<dbReference type="InterPro" id="IPR050490">
    <property type="entry name" value="Bact_solute-bd_prot1"/>
</dbReference>
<reference evidence="6 7" key="1">
    <citation type="submission" date="2019-08" db="EMBL/GenBank/DDBJ databases">
        <title>In-depth cultivation of the pig gut microbiome towards novel bacterial diversity and tailored functional studies.</title>
        <authorList>
            <person name="Wylensek D."/>
            <person name="Hitch T.C.A."/>
            <person name="Clavel T."/>
        </authorList>
    </citation>
    <scope>NUCLEOTIDE SEQUENCE [LARGE SCALE GENOMIC DNA]</scope>
    <source>
        <strain evidence="6 7">BBE-744-WT-12</strain>
    </source>
</reference>
<dbReference type="SUPFAM" id="SSF53850">
    <property type="entry name" value="Periplasmic binding protein-like II"/>
    <property type="match status" value="1"/>
</dbReference>
<dbReference type="AlphaFoldDB" id="A0A844FY27"/>
<dbReference type="Gene3D" id="3.40.190.10">
    <property type="entry name" value="Periplasmic binding protein-like II"/>
    <property type="match status" value="1"/>
</dbReference>
<accession>A0A844FY27</accession>
<protein>
    <submittedName>
        <fullName evidence="6">GntR family transcriptional regulator</fullName>
    </submittedName>
</protein>
<dbReference type="SMART" id="SM00345">
    <property type="entry name" value="HTH_GNTR"/>
    <property type="match status" value="1"/>
</dbReference>
<dbReference type="InterPro" id="IPR036390">
    <property type="entry name" value="WH_DNA-bd_sf"/>
</dbReference>